<evidence type="ECO:0000313" key="4">
    <source>
        <dbReference type="Proteomes" id="UP001528411"/>
    </source>
</evidence>
<keyword evidence="1" id="KW-0812">Transmembrane</keyword>
<name>A0ABT5FBL6_9GAMM</name>
<gene>
    <name evidence="3" type="ORF">PN838_08400</name>
</gene>
<feature type="transmembrane region" description="Helical" evidence="1">
    <location>
        <begin position="94"/>
        <end position="116"/>
    </location>
</feature>
<keyword evidence="4" id="KW-1185">Reference proteome</keyword>
<keyword evidence="1" id="KW-1133">Transmembrane helix</keyword>
<dbReference type="RefSeq" id="WP_215964403.1">
    <property type="nucleotide sequence ID" value="NZ_JAQOMS010000002.1"/>
</dbReference>
<dbReference type="Pfam" id="PF04773">
    <property type="entry name" value="FecR"/>
    <property type="match status" value="1"/>
</dbReference>
<dbReference type="PANTHER" id="PTHR30273">
    <property type="entry name" value="PERIPLASMIC SIGNAL SENSOR AND SIGMA FACTOR ACTIVATOR FECR-RELATED"/>
    <property type="match status" value="1"/>
</dbReference>
<accession>A0ABT5FBL6</accession>
<feature type="domain" description="FecR protein" evidence="2">
    <location>
        <begin position="138"/>
        <end position="224"/>
    </location>
</feature>
<dbReference type="PIRSF" id="PIRSF018266">
    <property type="entry name" value="FecR"/>
    <property type="match status" value="1"/>
</dbReference>
<evidence type="ECO:0000259" key="2">
    <source>
        <dbReference type="Pfam" id="PF04773"/>
    </source>
</evidence>
<reference evidence="3 4" key="1">
    <citation type="submission" date="2023-01" db="EMBL/GenBank/DDBJ databases">
        <title>Psychrosphaera sp. nov., isolated from marine algae.</title>
        <authorList>
            <person name="Bayburt H."/>
            <person name="Choi B.J."/>
            <person name="Kim J.M."/>
            <person name="Choi D.G."/>
            <person name="Jeon C.O."/>
        </authorList>
    </citation>
    <scope>NUCLEOTIDE SEQUENCE [LARGE SCALE GENOMIC DNA]</scope>
    <source>
        <strain evidence="3 4">G1-22</strain>
    </source>
</reference>
<dbReference type="InterPro" id="IPR006860">
    <property type="entry name" value="FecR"/>
</dbReference>
<sequence length="366" mass="40150">MVKKIVEFPDQNVIEQEAAEWLVALDRDEKPSAKLLADLTDWMARSKAHRGTLIKLNQFMSDTSLTDLMVPLEHTAHQTASSPVVEKTSWFDKLFAWPVMGGALASFVGVMMIVFMTTQTPTEQHPYADTNGTFISALGQQRNFTLADGSVITLNSNSKVNVSFDESTRDIQLVRGQAHFDVAHDKQIPFRVYGAQGRVEAVGTAFTVKVKEQSLDVLVTEGTVAVASTGNPQSSDLIENIEPNLVELGLLTAGKRVVVNTVAEIAQSLSAVKDALNVDIADMSRMQAWRDGMLVFSGETLEYAVDEIRNLTGYKIKIVDSELKSIKVAGSFQTDDIDSIFASLESNFPIRVAKVGYQQIEIMAAD</sequence>
<dbReference type="EMBL" id="JAQOMS010000002">
    <property type="protein sequence ID" value="MDC2888791.1"/>
    <property type="molecule type" value="Genomic_DNA"/>
</dbReference>
<keyword evidence="1" id="KW-0472">Membrane</keyword>
<dbReference type="PANTHER" id="PTHR30273:SF2">
    <property type="entry name" value="PROTEIN FECR"/>
    <property type="match status" value="1"/>
</dbReference>
<protein>
    <submittedName>
        <fullName evidence="3">FecR domain-containing protein</fullName>
    </submittedName>
</protein>
<dbReference type="InterPro" id="IPR012373">
    <property type="entry name" value="Ferrdict_sens_TM"/>
</dbReference>
<dbReference type="Proteomes" id="UP001528411">
    <property type="component" value="Unassembled WGS sequence"/>
</dbReference>
<comment type="caution">
    <text evidence="3">The sequence shown here is derived from an EMBL/GenBank/DDBJ whole genome shotgun (WGS) entry which is preliminary data.</text>
</comment>
<organism evidence="3 4">
    <name type="scientific">Psychrosphaera algicola</name>
    <dbReference type="NCBI Taxonomy" id="3023714"/>
    <lineage>
        <taxon>Bacteria</taxon>
        <taxon>Pseudomonadati</taxon>
        <taxon>Pseudomonadota</taxon>
        <taxon>Gammaproteobacteria</taxon>
        <taxon>Alteromonadales</taxon>
        <taxon>Pseudoalteromonadaceae</taxon>
        <taxon>Psychrosphaera</taxon>
    </lineage>
</organism>
<proteinExistence type="predicted"/>
<evidence type="ECO:0000256" key="1">
    <source>
        <dbReference type="SAM" id="Phobius"/>
    </source>
</evidence>
<evidence type="ECO:0000313" key="3">
    <source>
        <dbReference type="EMBL" id="MDC2888791.1"/>
    </source>
</evidence>